<feature type="domain" description="Major facilitator superfamily (MFS) profile" evidence="8">
    <location>
        <begin position="13"/>
        <end position="394"/>
    </location>
</feature>
<feature type="transmembrane region" description="Helical" evidence="7">
    <location>
        <begin position="138"/>
        <end position="160"/>
    </location>
</feature>
<comment type="caution">
    <text evidence="9">The sequence shown here is derived from an EMBL/GenBank/DDBJ whole genome shotgun (WGS) entry which is preliminary data.</text>
</comment>
<proteinExistence type="predicted"/>
<dbReference type="GO" id="GO:0022857">
    <property type="term" value="F:transmembrane transporter activity"/>
    <property type="evidence" value="ECO:0007669"/>
    <property type="project" value="InterPro"/>
</dbReference>
<gene>
    <name evidence="9" type="ORF">ASZ90_003743</name>
</gene>
<dbReference type="InterPro" id="IPR001958">
    <property type="entry name" value="Tet-R_TetA/multi-R_MdtG-like"/>
</dbReference>
<evidence type="ECO:0000313" key="9">
    <source>
        <dbReference type="EMBL" id="KUG26421.1"/>
    </source>
</evidence>
<comment type="subcellular location">
    <subcellularLocation>
        <location evidence="1">Cell membrane</location>
        <topology evidence="1">Multi-pass membrane protein</topology>
    </subcellularLocation>
</comment>
<feature type="transmembrane region" description="Helical" evidence="7">
    <location>
        <begin position="216"/>
        <end position="233"/>
    </location>
</feature>
<sequence>MNPWKGIKGLPKNIWLISIASLINRSGTMVIIFLTLYVSQSLEESATRAGLVVAVYGLGAFISAPFVGRLSDKIGEIQLMKISLFGSAVFLFIFSFIHDYYLILLLSFLWAIINEAFRPASLSFISNESSSAQRKTAFALYRLAINLGMSIGPVIGGVLSEISYSLLFYVDAATCFAAGIFLMVVKWDLRKRPDEDQKANLVEKKTAFFSALSNKAYLYFLLAALPVSIVYMQSMSTLPLYVVEYLRFSNSTFGLLIAVNTVLIILIELPLNASMTGWKDENSLYLGIILTGIGFGALIFADTITILIISIVIWTFGEMIFFPGAATMASELAPENRKGEYMGFYQMVFSLSFMLAPYLGTFIYDKLSPTALWAATFFFSLVSLLFVYISKKVKLQV</sequence>
<dbReference type="InterPro" id="IPR020846">
    <property type="entry name" value="MFS_dom"/>
</dbReference>
<dbReference type="CDD" id="cd17329">
    <property type="entry name" value="MFS_MdtH_MDR_like"/>
    <property type="match status" value="1"/>
</dbReference>
<dbReference type="GO" id="GO:0005886">
    <property type="term" value="C:plasma membrane"/>
    <property type="evidence" value="ECO:0007669"/>
    <property type="project" value="UniProtKB-SubCell"/>
</dbReference>
<organism evidence="9">
    <name type="scientific">hydrocarbon metagenome</name>
    <dbReference type="NCBI Taxonomy" id="938273"/>
    <lineage>
        <taxon>unclassified sequences</taxon>
        <taxon>metagenomes</taxon>
        <taxon>ecological metagenomes</taxon>
    </lineage>
</organism>
<evidence type="ECO:0000256" key="4">
    <source>
        <dbReference type="ARBA" id="ARBA00022692"/>
    </source>
</evidence>
<feature type="transmembrane region" description="Helical" evidence="7">
    <location>
        <begin position="283"/>
        <end position="301"/>
    </location>
</feature>
<evidence type="ECO:0000256" key="7">
    <source>
        <dbReference type="SAM" id="Phobius"/>
    </source>
</evidence>
<evidence type="ECO:0000256" key="5">
    <source>
        <dbReference type="ARBA" id="ARBA00022989"/>
    </source>
</evidence>
<dbReference type="PANTHER" id="PTHR23517:SF2">
    <property type="entry name" value="MULTIDRUG RESISTANCE PROTEIN MDTH"/>
    <property type="match status" value="1"/>
</dbReference>
<feature type="transmembrane region" description="Helical" evidence="7">
    <location>
        <begin position="49"/>
        <end position="67"/>
    </location>
</feature>
<dbReference type="InterPro" id="IPR036259">
    <property type="entry name" value="MFS_trans_sf"/>
</dbReference>
<dbReference type="Pfam" id="PF07690">
    <property type="entry name" value="MFS_1"/>
    <property type="match status" value="1"/>
</dbReference>
<dbReference type="PROSITE" id="PS50850">
    <property type="entry name" value="MFS"/>
    <property type="match status" value="1"/>
</dbReference>
<keyword evidence="6 7" id="KW-0472">Membrane</keyword>
<dbReference type="PRINTS" id="PR01035">
    <property type="entry name" value="TCRTETA"/>
</dbReference>
<keyword evidence="3" id="KW-1003">Cell membrane</keyword>
<dbReference type="AlphaFoldDB" id="A0A0W8FZY8"/>
<dbReference type="Gene3D" id="1.20.1250.20">
    <property type="entry name" value="MFS general substrate transporter like domains"/>
    <property type="match status" value="1"/>
</dbReference>
<name>A0A0W8FZY8_9ZZZZ</name>
<feature type="transmembrane region" description="Helical" evidence="7">
    <location>
        <begin position="307"/>
        <end position="329"/>
    </location>
</feature>
<dbReference type="PANTHER" id="PTHR23517">
    <property type="entry name" value="RESISTANCE PROTEIN MDTM, PUTATIVE-RELATED-RELATED"/>
    <property type="match status" value="1"/>
</dbReference>
<feature type="transmembrane region" description="Helical" evidence="7">
    <location>
        <begin position="370"/>
        <end position="389"/>
    </location>
</feature>
<keyword evidence="4 7" id="KW-0812">Transmembrane</keyword>
<evidence type="ECO:0000259" key="8">
    <source>
        <dbReference type="PROSITE" id="PS50850"/>
    </source>
</evidence>
<accession>A0A0W8FZY8</accession>
<dbReference type="InterPro" id="IPR050171">
    <property type="entry name" value="MFS_Transporters"/>
</dbReference>
<evidence type="ECO:0000256" key="3">
    <source>
        <dbReference type="ARBA" id="ARBA00022475"/>
    </source>
</evidence>
<dbReference type="SUPFAM" id="SSF103473">
    <property type="entry name" value="MFS general substrate transporter"/>
    <property type="match status" value="1"/>
</dbReference>
<keyword evidence="5 7" id="KW-1133">Transmembrane helix</keyword>
<feature type="transmembrane region" description="Helical" evidence="7">
    <location>
        <begin position="341"/>
        <end position="364"/>
    </location>
</feature>
<reference evidence="9" key="1">
    <citation type="journal article" date="2015" name="Proc. Natl. Acad. Sci. U.S.A.">
        <title>Networks of energetic and metabolic interactions define dynamics in microbial communities.</title>
        <authorList>
            <person name="Embree M."/>
            <person name="Liu J.K."/>
            <person name="Al-Bassam M.M."/>
            <person name="Zengler K."/>
        </authorList>
    </citation>
    <scope>NUCLEOTIDE SEQUENCE</scope>
</reference>
<feature type="transmembrane region" description="Helical" evidence="7">
    <location>
        <begin position="166"/>
        <end position="185"/>
    </location>
</feature>
<evidence type="ECO:0000256" key="6">
    <source>
        <dbReference type="ARBA" id="ARBA00023136"/>
    </source>
</evidence>
<dbReference type="InterPro" id="IPR011701">
    <property type="entry name" value="MFS"/>
</dbReference>
<dbReference type="EMBL" id="LNQE01000466">
    <property type="protein sequence ID" value="KUG26421.1"/>
    <property type="molecule type" value="Genomic_DNA"/>
</dbReference>
<feature type="transmembrane region" description="Helical" evidence="7">
    <location>
        <begin position="253"/>
        <end position="271"/>
    </location>
</feature>
<protein>
    <recommendedName>
        <fullName evidence="8">Major facilitator superfamily (MFS) profile domain-containing protein</fullName>
    </recommendedName>
</protein>
<evidence type="ECO:0000256" key="1">
    <source>
        <dbReference type="ARBA" id="ARBA00004651"/>
    </source>
</evidence>
<evidence type="ECO:0000256" key="2">
    <source>
        <dbReference type="ARBA" id="ARBA00022448"/>
    </source>
</evidence>
<feature type="transmembrane region" description="Helical" evidence="7">
    <location>
        <begin position="14"/>
        <end position="37"/>
    </location>
</feature>
<keyword evidence="2" id="KW-0813">Transport</keyword>